<keyword evidence="3" id="KW-1003">Cell membrane</keyword>
<evidence type="ECO:0000256" key="1">
    <source>
        <dbReference type="ARBA" id="ARBA00004651"/>
    </source>
</evidence>
<name>A0A937JP27_9ACTN</name>
<comment type="caution">
    <text evidence="10">The sequence shown here is derived from an EMBL/GenBank/DDBJ whole genome shotgun (WGS) entry which is preliminary data.</text>
</comment>
<feature type="transmembrane region" description="Helical" evidence="9">
    <location>
        <begin position="95"/>
        <end position="119"/>
    </location>
</feature>
<keyword evidence="2" id="KW-0813">Transport</keyword>
<evidence type="ECO:0000256" key="3">
    <source>
        <dbReference type="ARBA" id="ARBA00022475"/>
    </source>
</evidence>
<evidence type="ECO:0000256" key="8">
    <source>
        <dbReference type="SAM" id="MobiDB-lite"/>
    </source>
</evidence>
<proteinExistence type="predicted"/>
<sequence>MIFAVVAFVGGAALLHRTPRDTSYKLDVPGTLLASTGLFGLVYGFSNAETHGWGWPATWGMPAAGAVLVAVFVWWRNRAAYPLLPLRVLLDRNRGASFAALFVTGAGMFGVFLFLTYYLQQSRPGQQRPGGAYRTEAGGPPGHGHRGGLDICTTSFGRRDMAAMTRHNGSRHGRAGQAIGACPRLRRTWSDRCPRSDSGRSHGPSRARPVRTQGSANRFRAPRPTTPQPPRRRHVPARPRCS</sequence>
<feature type="region of interest" description="Disordered" evidence="8">
    <location>
        <begin position="187"/>
        <end position="242"/>
    </location>
</feature>
<evidence type="ECO:0000256" key="7">
    <source>
        <dbReference type="ARBA" id="ARBA00023251"/>
    </source>
</evidence>
<evidence type="ECO:0000256" key="2">
    <source>
        <dbReference type="ARBA" id="ARBA00022448"/>
    </source>
</evidence>
<dbReference type="SUPFAM" id="SSF103473">
    <property type="entry name" value="MFS general substrate transporter"/>
    <property type="match status" value="1"/>
</dbReference>
<dbReference type="EMBL" id="JAERRK010000008">
    <property type="protein sequence ID" value="MBL1083966.1"/>
    <property type="molecule type" value="Genomic_DNA"/>
</dbReference>
<organism evidence="10 11">
    <name type="scientific">Streptomyces actinomycinicus</name>
    <dbReference type="NCBI Taxonomy" id="1695166"/>
    <lineage>
        <taxon>Bacteria</taxon>
        <taxon>Bacillati</taxon>
        <taxon>Actinomycetota</taxon>
        <taxon>Actinomycetes</taxon>
        <taxon>Kitasatosporales</taxon>
        <taxon>Streptomycetaceae</taxon>
        <taxon>Streptomyces</taxon>
    </lineage>
</organism>
<feature type="compositionally biased region" description="Basic and acidic residues" evidence="8">
    <location>
        <begin position="188"/>
        <end position="200"/>
    </location>
</feature>
<dbReference type="GO" id="GO:0046677">
    <property type="term" value="P:response to antibiotic"/>
    <property type="evidence" value="ECO:0007669"/>
    <property type="project" value="UniProtKB-KW"/>
</dbReference>
<dbReference type="InterPro" id="IPR036259">
    <property type="entry name" value="MFS_trans_sf"/>
</dbReference>
<feature type="transmembrane region" description="Helical" evidence="9">
    <location>
        <begin position="53"/>
        <end position="75"/>
    </location>
</feature>
<evidence type="ECO:0008006" key="12">
    <source>
        <dbReference type="Google" id="ProtNLM"/>
    </source>
</evidence>
<comment type="subcellular location">
    <subcellularLocation>
        <location evidence="1">Cell membrane</location>
        <topology evidence="1">Multi-pass membrane protein</topology>
    </subcellularLocation>
</comment>
<keyword evidence="6 9" id="KW-0472">Membrane</keyword>
<keyword evidence="4 9" id="KW-0812">Transmembrane</keyword>
<evidence type="ECO:0000256" key="6">
    <source>
        <dbReference type="ARBA" id="ARBA00023136"/>
    </source>
</evidence>
<dbReference type="GO" id="GO:0005886">
    <property type="term" value="C:plasma membrane"/>
    <property type="evidence" value="ECO:0007669"/>
    <property type="project" value="UniProtKB-SubCell"/>
</dbReference>
<evidence type="ECO:0000256" key="9">
    <source>
        <dbReference type="SAM" id="Phobius"/>
    </source>
</evidence>
<keyword evidence="5 9" id="KW-1133">Transmembrane helix</keyword>
<feature type="compositionally biased region" description="Basic residues" evidence="8">
    <location>
        <begin position="230"/>
        <end position="242"/>
    </location>
</feature>
<protein>
    <recommendedName>
        <fullName evidence="12">MFS transporter</fullName>
    </recommendedName>
</protein>
<evidence type="ECO:0000256" key="4">
    <source>
        <dbReference type="ARBA" id="ARBA00022692"/>
    </source>
</evidence>
<dbReference type="PANTHER" id="PTHR42718">
    <property type="entry name" value="MAJOR FACILITATOR SUPERFAMILY MULTIDRUG TRANSPORTER MFSC"/>
    <property type="match status" value="1"/>
</dbReference>
<dbReference type="AlphaFoldDB" id="A0A937JP27"/>
<gene>
    <name evidence="10" type="ORF">JK359_18660</name>
</gene>
<evidence type="ECO:0000313" key="10">
    <source>
        <dbReference type="EMBL" id="MBL1083966.1"/>
    </source>
</evidence>
<accession>A0A937JP27</accession>
<feature type="region of interest" description="Disordered" evidence="8">
    <location>
        <begin position="126"/>
        <end position="150"/>
    </location>
</feature>
<keyword evidence="7" id="KW-0046">Antibiotic resistance</keyword>
<reference evidence="10" key="1">
    <citation type="submission" date="2021-01" db="EMBL/GenBank/DDBJ databases">
        <title>WGS of actinomycetes isolated from Thailand.</title>
        <authorList>
            <person name="Thawai C."/>
        </authorList>
    </citation>
    <scope>NUCLEOTIDE SEQUENCE</scope>
    <source>
        <strain evidence="10">RCU-197</strain>
    </source>
</reference>
<evidence type="ECO:0000256" key="5">
    <source>
        <dbReference type="ARBA" id="ARBA00022989"/>
    </source>
</evidence>
<evidence type="ECO:0000313" key="11">
    <source>
        <dbReference type="Proteomes" id="UP000661858"/>
    </source>
</evidence>
<keyword evidence="11" id="KW-1185">Reference proteome</keyword>
<dbReference type="Proteomes" id="UP000661858">
    <property type="component" value="Unassembled WGS sequence"/>
</dbReference>
<dbReference type="PANTHER" id="PTHR42718:SF46">
    <property type="entry name" value="BLR6921 PROTEIN"/>
    <property type="match status" value="1"/>
</dbReference>